<dbReference type="GO" id="GO:0016757">
    <property type="term" value="F:glycosyltransferase activity"/>
    <property type="evidence" value="ECO:0007669"/>
    <property type="project" value="UniProtKB-KW"/>
</dbReference>
<sequence length="386" mass="41979">MPREHVRRYLVAHPSAELYGSDRVMLESVAGMREAGADVTVVLPDDGPLTTELRAAGADVVIAPTLVLRKSLLKPAGWPRLLSGTIRGLRSSRKILKALQPDAVYVSTVTLPLWPVAARWSRIPAVVHLHEGEQGASALVKRGMYAPALLAQKVLVNSEFSRGVLREAFPRMAERAVVVYNGVAGPQRVAIPRERLEAPVRVVYVGRLSPRKGPDLLIEALALLDTDLPDMRLDLLGGVFPGYEWFEDALRQRITALGLEERVRLLGFRQDIWSVVEENDILVVPSRLDEPFGNTAVEGVIARRVVLASDTSGLREATAGVATAILFAPDDSSAIAEALRSAVAGWPNLAPQLEDEAAAASARYSPARYRKDIGTMMTAVSSLLRR</sequence>
<keyword evidence="2 5" id="KW-0808">Transferase</keyword>
<feature type="domain" description="Glycosyltransferase subfamily 4-like N-terminal" evidence="4">
    <location>
        <begin position="20"/>
        <end position="183"/>
    </location>
</feature>
<dbReference type="RefSeq" id="WP_127094405.1">
    <property type="nucleotide sequence ID" value="NZ_CP031423.1"/>
</dbReference>
<organism evidence="5 6">
    <name type="scientific">Microbacterium lemovicicum</name>
    <dbReference type="NCBI Taxonomy" id="1072463"/>
    <lineage>
        <taxon>Bacteria</taxon>
        <taxon>Bacillati</taxon>
        <taxon>Actinomycetota</taxon>
        <taxon>Actinomycetes</taxon>
        <taxon>Micrococcales</taxon>
        <taxon>Microbacteriaceae</taxon>
        <taxon>Microbacterium</taxon>
    </lineage>
</organism>
<dbReference type="Pfam" id="PF00534">
    <property type="entry name" value="Glycos_transf_1"/>
    <property type="match status" value="1"/>
</dbReference>
<dbReference type="Gene3D" id="3.40.50.2000">
    <property type="entry name" value="Glycogen Phosphorylase B"/>
    <property type="match status" value="2"/>
</dbReference>
<dbReference type="SUPFAM" id="SSF53756">
    <property type="entry name" value="UDP-Glycosyltransferase/glycogen phosphorylase"/>
    <property type="match status" value="1"/>
</dbReference>
<dbReference type="Proteomes" id="UP000276888">
    <property type="component" value="Chromosome"/>
</dbReference>
<dbReference type="InterPro" id="IPR028098">
    <property type="entry name" value="Glyco_trans_4-like_N"/>
</dbReference>
<evidence type="ECO:0000256" key="2">
    <source>
        <dbReference type="ARBA" id="ARBA00022679"/>
    </source>
</evidence>
<dbReference type="OrthoDB" id="8878585at2"/>
<dbReference type="Pfam" id="PF13439">
    <property type="entry name" value="Glyco_transf_4"/>
    <property type="match status" value="1"/>
</dbReference>
<dbReference type="PANTHER" id="PTHR12526">
    <property type="entry name" value="GLYCOSYLTRANSFERASE"/>
    <property type="match status" value="1"/>
</dbReference>
<reference evidence="5 6" key="1">
    <citation type="submission" date="2018-08" db="EMBL/GenBank/DDBJ databases">
        <title>Microbacterium lemovicicum sp. nov., a bacterium isolated from a natural uranium-rich soil.</title>
        <authorList>
            <person name="ORTET P."/>
        </authorList>
    </citation>
    <scope>NUCLEOTIDE SEQUENCE [LARGE SCALE GENOMIC DNA]</scope>
    <source>
        <strain evidence="5 6">Viu22</strain>
    </source>
</reference>
<name>A0A3Q9IVY6_9MICO</name>
<dbReference type="CDD" id="cd03811">
    <property type="entry name" value="GT4_GT28_WabH-like"/>
    <property type="match status" value="1"/>
</dbReference>
<protein>
    <submittedName>
        <fullName evidence="5">Glycosyltransferase EpsD</fullName>
        <ecNumber evidence="5">2.4.-.-</ecNumber>
    </submittedName>
</protein>
<dbReference type="KEGG" id="mlv:CVS47_00194"/>
<dbReference type="AlphaFoldDB" id="A0A3Q9IVY6"/>
<keyword evidence="6" id="KW-1185">Reference proteome</keyword>
<dbReference type="InterPro" id="IPR001296">
    <property type="entry name" value="Glyco_trans_1"/>
</dbReference>
<dbReference type="PANTHER" id="PTHR12526:SF510">
    <property type="entry name" value="D-INOSITOL 3-PHOSPHATE GLYCOSYLTRANSFERASE"/>
    <property type="match status" value="1"/>
</dbReference>
<keyword evidence="1 5" id="KW-0328">Glycosyltransferase</keyword>
<accession>A0A3Q9IVY6</accession>
<evidence type="ECO:0000313" key="5">
    <source>
        <dbReference type="EMBL" id="AZS35602.1"/>
    </source>
</evidence>
<dbReference type="EMBL" id="CP031423">
    <property type="protein sequence ID" value="AZS35602.1"/>
    <property type="molecule type" value="Genomic_DNA"/>
</dbReference>
<feature type="domain" description="Glycosyl transferase family 1" evidence="3">
    <location>
        <begin position="199"/>
        <end position="346"/>
    </location>
</feature>
<dbReference type="EC" id="2.4.-.-" evidence="5"/>
<evidence type="ECO:0000259" key="4">
    <source>
        <dbReference type="Pfam" id="PF13439"/>
    </source>
</evidence>
<proteinExistence type="predicted"/>
<evidence type="ECO:0000256" key="1">
    <source>
        <dbReference type="ARBA" id="ARBA00022676"/>
    </source>
</evidence>
<evidence type="ECO:0000313" key="6">
    <source>
        <dbReference type="Proteomes" id="UP000276888"/>
    </source>
</evidence>
<evidence type="ECO:0000259" key="3">
    <source>
        <dbReference type="Pfam" id="PF00534"/>
    </source>
</evidence>
<gene>
    <name evidence="5" type="primary">epsD</name>
    <name evidence="5" type="ORF">CVS47_00194</name>
</gene>